<sequence>MLMAGDLALASLQRYNDSLVEYLKHTMIEHETIFQWQVDLTQTSYQDCFRETPTTSHRVKPRPLDLQLPADDYTSHFDAELLQQSRKEDSWSPLKKDLKVGNFLDDHQIYVAEEVKPSPGAGKDARNQESRSRYTSLSGADVIDLDGSVLRTSHWMEEHSSSISPQKPSADIGGKSQFQVSAVQEEPGHWIFKNCALKDHEKRGHESVSPGLDDLHVACTSVNKCKRKSSDLCQIEFVDLNRVQLEESSWFTDAPSGTLPSPAASSSAVSQRLKSASHTMSTYSRKPNSDSGYTSDERRPSNVVYSTLTDAGGKDTSALASSRSVGLNANSRSKIGVIDLESLPEDLPELSDGINDTSIEAERTNDDLYQGQRSFVRHLHKMDDSKGSPDFKLVDSYLCKSVVVCPDIPQTAKDKEFGQESCEKSEEDTVSSSLCRSNVIQDECYRDTVGVSQVTETDSSQLDVVPKEVDCTCVNNGKSCQCGATKCRDPDVLPNEWEIDRLVAWASVSLLHISLGTSNCCEYSILDDGTERLMNEPKEKPQSSSDSFESIVLRQKNNSTDDYCVTSAPIDGNEIETEIKGPVASLRRGRRLKDFQRDVLPDLVSLSRHEICEDLHSIGGIVRANDFRKSRIKKGSSQYWFQPSRSRRSRFNNIC</sequence>
<feature type="compositionally biased region" description="Basic and acidic residues" evidence="1">
    <location>
        <begin position="123"/>
        <end position="132"/>
    </location>
</feature>
<dbReference type="Pfam" id="PF05904">
    <property type="entry name" value="DUF863"/>
    <property type="match status" value="1"/>
</dbReference>
<feature type="region of interest" description="Disordered" evidence="1">
    <location>
        <begin position="253"/>
        <end position="300"/>
    </location>
</feature>
<comment type="caution">
    <text evidence="2">The sequence shown here is derived from an EMBL/GenBank/DDBJ whole genome shotgun (WGS) entry which is preliminary data.</text>
</comment>
<reference evidence="2 3" key="1">
    <citation type="submission" date="2024-01" db="EMBL/GenBank/DDBJ databases">
        <title>Genome assemblies of Stephania.</title>
        <authorList>
            <person name="Yang L."/>
        </authorList>
    </citation>
    <scope>NUCLEOTIDE SEQUENCE [LARGE SCALE GENOMIC DNA]</scope>
    <source>
        <strain evidence="2">QJT</strain>
        <tissue evidence="2">Leaf</tissue>
    </source>
</reference>
<dbReference type="PANTHER" id="PTHR33167">
    <property type="entry name" value="TRANSCRIPTION FACTOR, PUTATIVE (DUF863)-RELATED"/>
    <property type="match status" value="1"/>
</dbReference>
<accession>A0AAP0I098</accession>
<evidence type="ECO:0000313" key="2">
    <source>
        <dbReference type="EMBL" id="KAK9103171.1"/>
    </source>
</evidence>
<name>A0AAP0I098_9MAGN</name>
<dbReference type="EMBL" id="JBBNAE010000008">
    <property type="protein sequence ID" value="KAK9103171.1"/>
    <property type="molecule type" value="Genomic_DNA"/>
</dbReference>
<evidence type="ECO:0000256" key="1">
    <source>
        <dbReference type="SAM" id="MobiDB-lite"/>
    </source>
</evidence>
<organism evidence="2 3">
    <name type="scientific">Stephania japonica</name>
    <dbReference type="NCBI Taxonomy" id="461633"/>
    <lineage>
        <taxon>Eukaryota</taxon>
        <taxon>Viridiplantae</taxon>
        <taxon>Streptophyta</taxon>
        <taxon>Embryophyta</taxon>
        <taxon>Tracheophyta</taxon>
        <taxon>Spermatophyta</taxon>
        <taxon>Magnoliopsida</taxon>
        <taxon>Ranunculales</taxon>
        <taxon>Menispermaceae</taxon>
        <taxon>Menispermoideae</taxon>
        <taxon>Cissampelideae</taxon>
        <taxon>Stephania</taxon>
    </lineage>
</organism>
<dbReference type="InterPro" id="IPR008581">
    <property type="entry name" value="DUF863_pln"/>
</dbReference>
<feature type="compositionally biased region" description="Low complexity" evidence="1">
    <location>
        <begin position="254"/>
        <end position="270"/>
    </location>
</feature>
<feature type="compositionally biased region" description="Polar residues" evidence="1">
    <location>
        <begin position="272"/>
        <end position="294"/>
    </location>
</feature>
<feature type="region of interest" description="Disordered" evidence="1">
    <location>
        <begin position="114"/>
        <end position="135"/>
    </location>
</feature>
<dbReference type="Proteomes" id="UP001417504">
    <property type="component" value="Unassembled WGS sequence"/>
</dbReference>
<protein>
    <submittedName>
        <fullName evidence="2">Uncharacterized protein</fullName>
    </submittedName>
</protein>
<gene>
    <name evidence="2" type="ORF">Sjap_020425</name>
</gene>
<evidence type="ECO:0000313" key="3">
    <source>
        <dbReference type="Proteomes" id="UP001417504"/>
    </source>
</evidence>
<dbReference type="AlphaFoldDB" id="A0AAP0I098"/>
<keyword evidence="3" id="KW-1185">Reference proteome</keyword>
<proteinExistence type="predicted"/>
<dbReference type="PANTHER" id="PTHR33167:SF29">
    <property type="entry name" value="T28K15.14 PROTEIN"/>
    <property type="match status" value="1"/>
</dbReference>